<keyword evidence="5" id="KW-1185">Reference proteome</keyword>
<evidence type="ECO:0000313" key="3">
    <source>
        <dbReference type="EMBL" id="QUO40648.1"/>
    </source>
</evidence>
<name>A0A7T5EJ28_9BACL</name>
<accession>A0A7T5EJ28</accession>
<proteinExistence type="predicted"/>
<dbReference type="PANTHER" id="PTHR43190:SF3">
    <property type="entry name" value="N-ACETYL-D-GLUCOSAMINE KINASE"/>
    <property type="match status" value="1"/>
</dbReference>
<dbReference type="Proteomes" id="UP000595847">
    <property type="component" value="Chromosome"/>
</dbReference>
<reference evidence="3" key="2">
    <citation type="submission" date="2021-04" db="EMBL/GenBank/DDBJ databases">
        <title>Brevibacillus composti FJAT-54423, complete genome.</title>
        <authorList>
            <person name="Tang R."/>
        </authorList>
    </citation>
    <scope>NUCLEOTIDE SEQUENCE</scope>
    <source>
        <strain evidence="3">FJAT-54424</strain>
    </source>
</reference>
<keyword evidence="2" id="KW-0418">Kinase</keyword>
<evidence type="ECO:0000259" key="1">
    <source>
        <dbReference type="Pfam" id="PF01869"/>
    </source>
</evidence>
<sequence>MQLNNTRNWFIGIDGGGTKTEAAICDSSGSVQGRAAGDGSNPLSRPWPEVEETLRALVGEVCRQAGADPGEVQGLFLGMAGADRPEVRTRVEEAFRPSWGERLHIDNDALAALYAGTWGAPGIVLIAGTGSIAYAVTADGQRHRAGGWGYLLGDEGSGFDLGRQAVISVLRAWDGRGEPTELSELVTGHFGIDRPDQLIARVYGTSNPRKMLAEASVLVESAARAGDAVAARLIKQAAASLLELAESCRARAGSDLPVVLAGGMLAADTLLRRCLLESARFEVRRPQAAPVAGCLAAAMMRAGLPMDEQVRAGLAVLQTDGVEEDAHGGELA</sequence>
<keyword evidence="2" id="KW-0808">Transferase</keyword>
<evidence type="ECO:0000313" key="5">
    <source>
        <dbReference type="Proteomes" id="UP000677234"/>
    </source>
</evidence>
<dbReference type="EMBL" id="CP073708">
    <property type="protein sequence ID" value="QUO40648.1"/>
    <property type="molecule type" value="Genomic_DNA"/>
</dbReference>
<dbReference type="RefSeq" id="WP_198827173.1">
    <property type="nucleotide sequence ID" value="NZ_CP066308.1"/>
</dbReference>
<gene>
    <name evidence="2" type="ORF">JD108_16965</name>
    <name evidence="3" type="ORF">KDJ56_16910</name>
</gene>
<dbReference type="Proteomes" id="UP000677234">
    <property type="component" value="Chromosome"/>
</dbReference>
<dbReference type="PANTHER" id="PTHR43190">
    <property type="entry name" value="N-ACETYL-D-GLUCOSAMINE KINASE"/>
    <property type="match status" value="1"/>
</dbReference>
<dbReference type="Pfam" id="PF01869">
    <property type="entry name" value="BcrAD_BadFG"/>
    <property type="match status" value="1"/>
</dbReference>
<dbReference type="InterPro" id="IPR052519">
    <property type="entry name" value="Euk-type_GlcNAc_Kinase"/>
</dbReference>
<dbReference type="AlphaFoldDB" id="A0A7T5EJ28"/>
<dbReference type="CDD" id="cd24007">
    <property type="entry name" value="ASKHA_NBD_eukNAGK-like"/>
    <property type="match status" value="1"/>
</dbReference>
<dbReference type="InterPro" id="IPR002731">
    <property type="entry name" value="ATPase_BadF"/>
</dbReference>
<organism evidence="2 4">
    <name type="scientific">Brevibacillus composti</name>
    <dbReference type="NCBI Taxonomy" id="2796470"/>
    <lineage>
        <taxon>Bacteria</taxon>
        <taxon>Bacillati</taxon>
        <taxon>Bacillota</taxon>
        <taxon>Bacilli</taxon>
        <taxon>Bacillales</taxon>
        <taxon>Paenibacillaceae</taxon>
        <taxon>Brevibacillus</taxon>
    </lineage>
</organism>
<evidence type="ECO:0000313" key="4">
    <source>
        <dbReference type="Proteomes" id="UP000595847"/>
    </source>
</evidence>
<dbReference type="SUPFAM" id="SSF53067">
    <property type="entry name" value="Actin-like ATPase domain"/>
    <property type="match status" value="2"/>
</dbReference>
<evidence type="ECO:0000313" key="2">
    <source>
        <dbReference type="EMBL" id="QQE73566.1"/>
    </source>
</evidence>
<feature type="domain" description="ATPase BadF/BadG/BcrA/BcrD type" evidence="1">
    <location>
        <begin position="11"/>
        <end position="295"/>
    </location>
</feature>
<dbReference type="Gene3D" id="3.30.420.40">
    <property type="match status" value="2"/>
</dbReference>
<dbReference type="KEGG" id="bcop:JD108_16965"/>
<reference evidence="2 4" key="1">
    <citation type="submission" date="2020-12" db="EMBL/GenBank/DDBJ databases">
        <title>strain FJAT-54423T represents a novel species of the genus Brevibacillus.</title>
        <authorList>
            <person name="Tang R."/>
        </authorList>
    </citation>
    <scope>NUCLEOTIDE SEQUENCE [LARGE SCALE GENOMIC DNA]</scope>
    <source>
        <strain evidence="2 4">FJAT-54423</strain>
    </source>
</reference>
<dbReference type="EMBL" id="CP066308">
    <property type="protein sequence ID" value="QQE73566.1"/>
    <property type="molecule type" value="Genomic_DNA"/>
</dbReference>
<protein>
    <submittedName>
        <fullName evidence="2">N-acetylglucosamine kinase</fullName>
    </submittedName>
</protein>
<dbReference type="GO" id="GO:0016301">
    <property type="term" value="F:kinase activity"/>
    <property type="evidence" value="ECO:0007669"/>
    <property type="project" value="UniProtKB-KW"/>
</dbReference>
<dbReference type="InterPro" id="IPR043129">
    <property type="entry name" value="ATPase_NBD"/>
</dbReference>